<keyword evidence="2" id="KW-1185">Reference proteome</keyword>
<proteinExistence type="predicted"/>
<dbReference type="OMA" id="PCAICAF"/>
<accession>A0A0E0GY84</accession>
<dbReference type="EnsemblPlants" id="ONIVA04G03790.1">
    <property type="protein sequence ID" value="ONIVA04G03790.1"/>
    <property type="gene ID" value="ONIVA04G03790"/>
</dbReference>
<dbReference type="Gramene" id="ONIVA04G03790.1">
    <property type="protein sequence ID" value="ONIVA04G03790.1"/>
    <property type="gene ID" value="ONIVA04G03790"/>
</dbReference>
<dbReference type="AlphaFoldDB" id="A0A0E0GY84"/>
<evidence type="ECO:0000313" key="2">
    <source>
        <dbReference type="Proteomes" id="UP000006591"/>
    </source>
</evidence>
<dbReference type="PANTHER" id="PTHR33085:SF135">
    <property type="entry name" value="OS02G0146900 PROTEIN"/>
    <property type="match status" value="1"/>
</dbReference>
<evidence type="ECO:0000313" key="1">
    <source>
        <dbReference type="EnsemblPlants" id="ONIVA04G03790.1"/>
    </source>
</evidence>
<sequence>MIRRFLYMVDIFDKAGYGPQPYRLRRINSSHLFFPKDALPVPQSSSVATVVEDLPLPPTEITFCGSTEFMRRSDDKIVGVDRTTRRAILYDPAEHSVRVLPSMLAPKFNTKALAIGDDLYLMDMTPWPDKGDDRQGRRSGHSFEALIHRDRRPLNGGRLEDECYWRPLPPPPCVHAAGYRGSSGEIRGYAVVGDAHILVSTQSYGTYSFATANTAWSKAGDWALPFCGRAEYVPEHGLWFGLSAANDDVFGAWDLSSTVQQQPVVAHRGCKGFAVLETPYASYVVHLGDGKLCIAKLFMVARRETCSESWCDFDRDRRFCTMLTGVEVVRCNGDKLHIIKHRSCRYSFGEHYIPTYVL</sequence>
<dbReference type="HOGENOM" id="CLU_018267_3_0_1"/>
<reference evidence="1" key="1">
    <citation type="submission" date="2015-04" db="UniProtKB">
        <authorList>
            <consortium name="EnsemblPlants"/>
        </authorList>
    </citation>
    <scope>IDENTIFICATION</scope>
    <source>
        <strain evidence="1">SL10</strain>
    </source>
</reference>
<dbReference type="PANTHER" id="PTHR33085">
    <property type="entry name" value="OS12G0113100 PROTEIN-RELATED"/>
    <property type="match status" value="1"/>
</dbReference>
<dbReference type="Proteomes" id="UP000006591">
    <property type="component" value="Chromosome 4"/>
</dbReference>
<name>A0A0E0GY84_ORYNI</name>
<reference evidence="1" key="2">
    <citation type="submission" date="2018-04" db="EMBL/GenBank/DDBJ databases">
        <title>OnivRS2 (Oryza nivara Reference Sequence Version 2).</title>
        <authorList>
            <person name="Zhang J."/>
            <person name="Kudrna D."/>
            <person name="Lee S."/>
            <person name="Talag J."/>
            <person name="Rajasekar S."/>
            <person name="Welchert J."/>
            <person name="Hsing Y.-I."/>
            <person name="Wing R.A."/>
        </authorList>
    </citation>
    <scope>NUCLEOTIDE SEQUENCE [LARGE SCALE GENOMIC DNA]</scope>
    <source>
        <strain evidence="1">SL10</strain>
    </source>
</reference>
<dbReference type="InterPro" id="IPR012871">
    <property type="entry name" value="DUF1668_ORYSA"/>
</dbReference>
<dbReference type="Pfam" id="PF07893">
    <property type="entry name" value="DUF1668"/>
    <property type="match status" value="1"/>
</dbReference>
<protein>
    <submittedName>
        <fullName evidence="1">Uncharacterized protein</fullName>
    </submittedName>
</protein>
<dbReference type="eggNOG" id="ENOG502R7ND">
    <property type="taxonomic scope" value="Eukaryota"/>
</dbReference>
<dbReference type="STRING" id="4536.A0A0E0GY84"/>
<organism evidence="1">
    <name type="scientific">Oryza nivara</name>
    <name type="common">Indian wild rice</name>
    <name type="synonym">Oryza sativa f. spontanea</name>
    <dbReference type="NCBI Taxonomy" id="4536"/>
    <lineage>
        <taxon>Eukaryota</taxon>
        <taxon>Viridiplantae</taxon>
        <taxon>Streptophyta</taxon>
        <taxon>Embryophyta</taxon>
        <taxon>Tracheophyta</taxon>
        <taxon>Spermatophyta</taxon>
        <taxon>Magnoliopsida</taxon>
        <taxon>Liliopsida</taxon>
        <taxon>Poales</taxon>
        <taxon>Poaceae</taxon>
        <taxon>BOP clade</taxon>
        <taxon>Oryzoideae</taxon>
        <taxon>Oryzeae</taxon>
        <taxon>Oryzinae</taxon>
        <taxon>Oryza</taxon>
    </lineage>
</organism>